<dbReference type="EMBL" id="JBDFQZ010000014">
    <property type="protein sequence ID" value="KAK9666210.1"/>
    <property type="molecule type" value="Genomic_DNA"/>
</dbReference>
<gene>
    <name evidence="1" type="ORF">RND81_14G168600</name>
</gene>
<accession>A0AAW1GN15</accession>
<sequence>MLLPFIQTVLEQPLFTTDLISKLIKELEVKIDELFPSSVGAVEHNNKSTENEPTLVGEGREIQLQHC</sequence>
<reference evidence="1" key="1">
    <citation type="submission" date="2024-03" db="EMBL/GenBank/DDBJ databases">
        <title>WGS assembly of Saponaria officinalis var. Norfolk2.</title>
        <authorList>
            <person name="Jenkins J."/>
            <person name="Shu S."/>
            <person name="Grimwood J."/>
            <person name="Barry K."/>
            <person name="Goodstein D."/>
            <person name="Schmutz J."/>
            <person name="Leebens-Mack J."/>
            <person name="Osbourn A."/>
        </authorList>
    </citation>
    <scope>NUCLEOTIDE SEQUENCE [LARGE SCALE GENOMIC DNA]</scope>
    <source>
        <strain evidence="1">JIC</strain>
    </source>
</reference>
<organism evidence="1 2">
    <name type="scientific">Saponaria officinalis</name>
    <name type="common">Common soapwort</name>
    <name type="synonym">Lychnis saponaria</name>
    <dbReference type="NCBI Taxonomy" id="3572"/>
    <lineage>
        <taxon>Eukaryota</taxon>
        <taxon>Viridiplantae</taxon>
        <taxon>Streptophyta</taxon>
        <taxon>Embryophyta</taxon>
        <taxon>Tracheophyta</taxon>
        <taxon>Spermatophyta</taxon>
        <taxon>Magnoliopsida</taxon>
        <taxon>eudicotyledons</taxon>
        <taxon>Gunneridae</taxon>
        <taxon>Pentapetalae</taxon>
        <taxon>Caryophyllales</taxon>
        <taxon>Caryophyllaceae</taxon>
        <taxon>Caryophylleae</taxon>
        <taxon>Saponaria</taxon>
    </lineage>
</organism>
<keyword evidence="2" id="KW-1185">Reference proteome</keyword>
<protein>
    <submittedName>
        <fullName evidence="1">Uncharacterized protein</fullName>
    </submittedName>
</protein>
<comment type="caution">
    <text evidence="1">The sequence shown here is derived from an EMBL/GenBank/DDBJ whole genome shotgun (WGS) entry which is preliminary data.</text>
</comment>
<proteinExistence type="predicted"/>
<evidence type="ECO:0000313" key="2">
    <source>
        <dbReference type="Proteomes" id="UP001443914"/>
    </source>
</evidence>
<evidence type="ECO:0000313" key="1">
    <source>
        <dbReference type="EMBL" id="KAK9666210.1"/>
    </source>
</evidence>
<dbReference type="AlphaFoldDB" id="A0AAW1GN15"/>
<name>A0AAW1GN15_SAPOF</name>
<dbReference type="Proteomes" id="UP001443914">
    <property type="component" value="Unassembled WGS sequence"/>
</dbReference>